<dbReference type="SUPFAM" id="SSF88946">
    <property type="entry name" value="Sigma2 domain of RNA polymerase sigma factors"/>
    <property type="match status" value="1"/>
</dbReference>
<accession>A0A3R8T650</accession>
<evidence type="ECO:0000256" key="2">
    <source>
        <dbReference type="ARBA" id="ARBA00023015"/>
    </source>
</evidence>
<evidence type="ECO:0000256" key="1">
    <source>
        <dbReference type="ARBA" id="ARBA00010641"/>
    </source>
</evidence>
<dbReference type="AlphaFoldDB" id="A0A3R8T650"/>
<evidence type="ECO:0000256" key="5">
    <source>
        <dbReference type="ARBA" id="ARBA00023163"/>
    </source>
</evidence>
<name>A0A3R8T650_9BURK</name>
<evidence type="ECO:0000256" key="3">
    <source>
        <dbReference type="ARBA" id="ARBA00023082"/>
    </source>
</evidence>
<feature type="domain" description="RNA polymerase sigma-70 region 2" evidence="6">
    <location>
        <begin position="16"/>
        <end position="83"/>
    </location>
</feature>
<evidence type="ECO:0000259" key="7">
    <source>
        <dbReference type="Pfam" id="PF08281"/>
    </source>
</evidence>
<evidence type="ECO:0000313" key="8">
    <source>
        <dbReference type="EMBL" id="RRS04965.1"/>
    </source>
</evidence>
<feature type="domain" description="RNA polymerase sigma factor 70 region 4 type 2" evidence="7">
    <location>
        <begin position="134"/>
        <end position="181"/>
    </location>
</feature>
<sequence>MPPNAAAADLFDADYVQRLRRDMMRFAHLQLRDEHQAEDAVQEALAAALAGCERFASRASLKTWVLGILKNKILDIFRQRARRREQGLDDGAEANQIDIQGHFDETGHWAEETRPADWGSPEQALASRQFWVVFEACLTRLPEVPARAFMMRELMGLETLDVCRELGINANHCGVLMHRARLGLRACLAERWFNGEGASA</sequence>
<dbReference type="InterPro" id="IPR036388">
    <property type="entry name" value="WH-like_DNA-bd_sf"/>
</dbReference>
<dbReference type="Gene3D" id="1.10.10.10">
    <property type="entry name" value="Winged helix-like DNA-binding domain superfamily/Winged helix DNA-binding domain"/>
    <property type="match status" value="1"/>
</dbReference>
<dbReference type="NCBIfam" id="TIGR02943">
    <property type="entry name" value="Sig70_famx1"/>
    <property type="match status" value="1"/>
</dbReference>
<keyword evidence="2" id="KW-0805">Transcription regulation</keyword>
<dbReference type="InterPro" id="IPR014284">
    <property type="entry name" value="RNA_pol_sigma-70_dom"/>
</dbReference>
<dbReference type="InterPro" id="IPR039425">
    <property type="entry name" value="RNA_pol_sigma-70-like"/>
</dbReference>
<dbReference type="InterPro" id="IPR013324">
    <property type="entry name" value="RNA_pol_sigma_r3/r4-like"/>
</dbReference>
<dbReference type="Proteomes" id="UP000269265">
    <property type="component" value="Unassembled WGS sequence"/>
</dbReference>
<comment type="caution">
    <text evidence="8">The sequence shown here is derived from an EMBL/GenBank/DDBJ whole genome shotgun (WGS) entry which is preliminary data.</text>
</comment>
<proteinExistence type="inferred from homology"/>
<dbReference type="InterPro" id="IPR014289">
    <property type="entry name" value="RNA_pol_sigma-24-rel"/>
</dbReference>
<dbReference type="OrthoDB" id="9782108at2"/>
<organism evidence="8 9">
    <name type="scientific">Aquabacterium soli</name>
    <dbReference type="NCBI Taxonomy" id="2493092"/>
    <lineage>
        <taxon>Bacteria</taxon>
        <taxon>Pseudomonadati</taxon>
        <taxon>Pseudomonadota</taxon>
        <taxon>Betaproteobacteria</taxon>
        <taxon>Burkholderiales</taxon>
        <taxon>Aquabacterium</taxon>
    </lineage>
</organism>
<keyword evidence="4" id="KW-0238">DNA-binding</keyword>
<protein>
    <submittedName>
        <fullName evidence="8">Sigma-70 family RNA polymerase sigma factor</fullName>
    </submittedName>
</protein>
<dbReference type="SUPFAM" id="SSF88659">
    <property type="entry name" value="Sigma3 and sigma4 domains of RNA polymerase sigma factors"/>
    <property type="match status" value="1"/>
</dbReference>
<dbReference type="EMBL" id="RSED01000005">
    <property type="protein sequence ID" value="RRS04965.1"/>
    <property type="molecule type" value="Genomic_DNA"/>
</dbReference>
<dbReference type="InterPro" id="IPR013325">
    <property type="entry name" value="RNA_pol_sigma_r2"/>
</dbReference>
<evidence type="ECO:0000313" key="9">
    <source>
        <dbReference type="Proteomes" id="UP000269265"/>
    </source>
</evidence>
<dbReference type="GO" id="GO:0016987">
    <property type="term" value="F:sigma factor activity"/>
    <property type="evidence" value="ECO:0007669"/>
    <property type="project" value="UniProtKB-KW"/>
</dbReference>
<dbReference type="GO" id="GO:0003677">
    <property type="term" value="F:DNA binding"/>
    <property type="evidence" value="ECO:0007669"/>
    <property type="project" value="UniProtKB-KW"/>
</dbReference>
<evidence type="ECO:0000259" key="6">
    <source>
        <dbReference type="Pfam" id="PF04542"/>
    </source>
</evidence>
<dbReference type="InterPro" id="IPR007627">
    <property type="entry name" value="RNA_pol_sigma70_r2"/>
</dbReference>
<dbReference type="NCBIfam" id="TIGR02937">
    <property type="entry name" value="sigma70-ECF"/>
    <property type="match status" value="1"/>
</dbReference>
<dbReference type="PANTHER" id="PTHR43133">
    <property type="entry name" value="RNA POLYMERASE ECF-TYPE SIGMA FACTO"/>
    <property type="match status" value="1"/>
</dbReference>
<dbReference type="RefSeq" id="WP_125242783.1">
    <property type="nucleotide sequence ID" value="NZ_RSED01000005.1"/>
</dbReference>
<evidence type="ECO:0000256" key="4">
    <source>
        <dbReference type="ARBA" id="ARBA00023125"/>
    </source>
</evidence>
<keyword evidence="9" id="KW-1185">Reference proteome</keyword>
<reference evidence="8 9" key="1">
    <citation type="submission" date="2018-12" db="EMBL/GenBank/DDBJ databases">
        <title>The whole draft genome of Aquabacterium sp. SJQ9.</title>
        <authorList>
            <person name="Sun L."/>
            <person name="Gao X."/>
            <person name="Chen W."/>
            <person name="Huang K."/>
        </authorList>
    </citation>
    <scope>NUCLEOTIDE SEQUENCE [LARGE SCALE GENOMIC DNA]</scope>
    <source>
        <strain evidence="8 9">SJQ9</strain>
    </source>
</reference>
<dbReference type="GO" id="GO:0006352">
    <property type="term" value="P:DNA-templated transcription initiation"/>
    <property type="evidence" value="ECO:0007669"/>
    <property type="project" value="InterPro"/>
</dbReference>
<keyword evidence="3" id="KW-0731">Sigma factor</keyword>
<dbReference type="InterPro" id="IPR013249">
    <property type="entry name" value="RNA_pol_sigma70_r4_t2"/>
</dbReference>
<comment type="similarity">
    <text evidence="1">Belongs to the sigma-70 factor family. ECF subfamily.</text>
</comment>
<dbReference type="Pfam" id="PF08281">
    <property type="entry name" value="Sigma70_r4_2"/>
    <property type="match status" value="1"/>
</dbReference>
<dbReference type="Gene3D" id="1.10.1740.10">
    <property type="match status" value="1"/>
</dbReference>
<keyword evidence="5" id="KW-0804">Transcription</keyword>
<dbReference type="PANTHER" id="PTHR43133:SF8">
    <property type="entry name" value="RNA POLYMERASE SIGMA FACTOR HI_1459-RELATED"/>
    <property type="match status" value="1"/>
</dbReference>
<dbReference type="Pfam" id="PF04542">
    <property type="entry name" value="Sigma70_r2"/>
    <property type="match status" value="1"/>
</dbReference>
<gene>
    <name evidence="8" type="ORF">EIP75_08330</name>
</gene>